<dbReference type="Pfam" id="PF17937">
    <property type="entry name" value="TetR_C_28"/>
    <property type="match status" value="1"/>
</dbReference>
<dbReference type="InterPro" id="IPR050109">
    <property type="entry name" value="HTH-type_TetR-like_transc_reg"/>
</dbReference>
<dbReference type="GO" id="GO:0003700">
    <property type="term" value="F:DNA-binding transcription factor activity"/>
    <property type="evidence" value="ECO:0007669"/>
    <property type="project" value="TreeGrafter"/>
</dbReference>
<organism evidence="4 5">
    <name type="scientific">Acinetobacter bouvetii</name>
    <dbReference type="NCBI Taxonomy" id="202951"/>
    <lineage>
        <taxon>Bacteria</taxon>
        <taxon>Pseudomonadati</taxon>
        <taxon>Pseudomonadota</taxon>
        <taxon>Gammaproteobacteria</taxon>
        <taxon>Moraxellales</taxon>
        <taxon>Moraxellaceae</taxon>
        <taxon>Acinetobacter</taxon>
    </lineage>
</organism>
<feature type="DNA-binding region" description="H-T-H motif" evidence="2">
    <location>
        <begin position="36"/>
        <end position="55"/>
    </location>
</feature>
<dbReference type="InterPro" id="IPR023772">
    <property type="entry name" value="DNA-bd_HTH_TetR-type_CS"/>
</dbReference>
<dbReference type="InterPro" id="IPR041479">
    <property type="entry name" value="TetR_CgmR_C"/>
</dbReference>
<evidence type="ECO:0000256" key="2">
    <source>
        <dbReference type="PROSITE-ProRule" id="PRU00335"/>
    </source>
</evidence>
<gene>
    <name evidence="4" type="primary">kstR2</name>
    <name evidence="4" type="ORF">SFB21_1234</name>
</gene>
<evidence type="ECO:0000313" key="5">
    <source>
        <dbReference type="Proteomes" id="UP000489961"/>
    </source>
</evidence>
<dbReference type="InterPro" id="IPR001647">
    <property type="entry name" value="HTH_TetR"/>
</dbReference>
<dbReference type="EMBL" id="CADDTS010000023">
    <property type="protein sequence ID" value="CAB1213179.1"/>
    <property type="molecule type" value="Genomic_DNA"/>
</dbReference>
<keyword evidence="1 2" id="KW-0238">DNA-binding</keyword>
<protein>
    <submittedName>
        <fullName evidence="4">HTH-type transcriptional repressor KstR2</fullName>
    </submittedName>
</protein>
<evidence type="ECO:0000313" key="4">
    <source>
        <dbReference type="EMBL" id="CAB1213179.1"/>
    </source>
</evidence>
<reference evidence="4 5" key="1">
    <citation type="submission" date="2020-02" db="EMBL/GenBank/DDBJ databases">
        <authorList>
            <person name="Chaudhuri R."/>
        </authorList>
    </citation>
    <scope>NUCLEOTIDE SEQUENCE [LARGE SCALE GENOMIC DNA]</scope>
    <source>
        <strain evidence="4">SFB21</strain>
    </source>
</reference>
<dbReference type="RefSeq" id="WP_174559169.1">
    <property type="nucleotide sequence ID" value="NZ_CADDTS010000023.1"/>
</dbReference>
<comment type="caution">
    <text evidence="4">The sequence shown here is derived from an EMBL/GenBank/DDBJ whole genome shotgun (WGS) entry which is preliminary data.</text>
</comment>
<dbReference type="SUPFAM" id="SSF48498">
    <property type="entry name" value="Tetracyclin repressor-like, C-terminal domain"/>
    <property type="match status" value="1"/>
</dbReference>
<evidence type="ECO:0000259" key="3">
    <source>
        <dbReference type="PROSITE" id="PS50977"/>
    </source>
</evidence>
<dbReference type="PANTHER" id="PTHR30055">
    <property type="entry name" value="HTH-TYPE TRANSCRIPTIONAL REGULATOR RUTR"/>
    <property type="match status" value="1"/>
</dbReference>
<accession>A0A811GC44</accession>
<dbReference type="PROSITE" id="PS01081">
    <property type="entry name" value="HTH_TETR_1"/>
    <property type="match status" value="1"/>
</dbReference>
<sequence length="189" mass="21539">MLDNPHQRKKEPQVIRQAILQHAIALAAEKGVNGVSIQAVADLVGVTKGGVFHHFPSKQKLLESMVVSLLQQLDVVIDQLIAQDEQPYGSFTRAYIEVTLEKQVLGLEHSWSAISMTMLTDKTFNEYWIQWLNERLMKHHQTDSDIELKILRYAADGIWLTAFTEVEDEAETLQLKAKLIARSYRAKLD</sequence>
<dbReference type="SUPFAM" id="SSF46689">
    <property type="entry name" value="Homeodomain-like"/>
    <property type="match status" value="1"/>
</dbReference>
<dbReference type="AlphaFoldDB" id="A0A811GC44"/>
<dbReference type="PROSITE" id="PS50977">
    <property type="entry name" value="HTH_TETR_2"/>
    <property type="match status" value="1"/>
</dbReference>
<dbReference type="Gene3D" id="1.10.357.10">
    <property type="entry name" value="Tetracycline Repressor, domain 2"/>
    <property type="match status" value="1"/>
</dbReference>
<dbReference type="InterPro" id="IPR009057">
    <property type="entry name" value="Homeodomain-like_sf"/>
</dbReference>
<proteinExistence type="predicted"/>
<dbReference type="PANTHER" id="PTHR30055:SF148">
    <property type="entry name" value="TETR-FAMILY TRANSCRIPTIONAL REGULATOR"/>
    <property type="match status" value="1"/>
</dbReference>
<evidence type="ECO:0000256" key="1">
    <source>
        <dbReference type="ARBA" id="ARBA00023125"/>
    </source>
</evidence>
<dbReference type="PRINTS" id="PR00455">
    <property type="entry name" value="HTHTETR"/>
</dbReference>
<dbReference type="Pfam" id="PF00440">
    <property type="entry name" value="TetR_N"/>
    <property type="match status" value="1"/>
</dbReference>
<name>A0A811GC44_9GAMM</name>
<dbReference type="InterPro" id="IPR036271">
    <property type="entry name" value="Tet_transcr_reg_TetR-rel_C_sf"/>
</dbReference>
<dbReference type="Proteomes" id="UP000489961">
    <property type="component" value="Unassembled WGS sequence"/>
</dbReference>
<dbReference type="GO" id="GO:0000976">
    <property type="term" value="F:transcription cis-regulatory region binding"/>
    <property type="evidence" value="ECO:0007669"/>
    <property type="project" value="TreeGrafter"/>
</dbReference>
<feature type="domain" description="HTH tetR-type" evidence="3">
    <location>
        <begin position="13"/>
        <end position="73"/>
    </location>
</feature>